<dbReference type="Pfam" id="PF11716">
    <property type="entry name" value="MDMPI_N"/>
    <property type="match status" value="1"/>
</dbReference>
<keyword evidence="3" id="KW-1185">Reference proteome</keyword>
<dbReference type="EMBL" id="JACHIT010000002">
    <property type="protein sequence ID" value="MBB5916904.1"/>
    <property type="molecule type" value="Genomic_DNA"/>
</dbReference>
<feature type="domain" description="Mycothiol-dependent maleylpyruvate isomerase metal-binding" evidence="1">
    <location>
        <begin position="13"/>
        <end position="112"/>
    </location>
</feature>
<gene>
    <name evidence="2" type="ORF">BJY24_005816</name>
</gene>
<dbReference type="InterPro" id="IPR024344">
    <property type="entry name" value="MDMPI_metal-binding"/>
</dbReference>
<dbReference type="Gene3D" id="1.20.120.450">
    <property type="entry name" value="dinb family like domain"/>
    <property type="match status" value="1"/>
</dbReference>
<evidence type="ECO:0000313" key="3">
    <source>
        <dbReference type="Proteomes" id="UP000540412"/>
    </source>
</evidence>
<dbReference type="SUPFAM" id="SSF109854">
    <property type="entry name" value="DinB/YfiT-like putative metalloenzymes"/>
    <property type="match status" value="1"/>
</dbReference>
<comment type="caution">
    <text evidence="2">The sequence shown here is derived from an EMBL/GenBank/DDBJ whole genome shotgun (WGS) entry which is preliminary data.</text>
</comment>
<name>A0A7W9PJS9_9NOCA</name>
<organism evidence="2 3">
    <name type="scientific">Nocardia transvalensis</name>
    <dbReference type="NCBI Taxonomy" id="37333"/>
    <lineage>
        <taxon>Bacteria</taxon>
        <taxon>Bacillati</taxon>
        <taxon>Actinomycetota</taxon>
        <taxon>Actinomycetes</taxon>
        <taxon>Mycobacteriales</taxon>
        <taxon>Nocardiaceae</taxon>
        <taxon>Nocardia</taxon>
    </lineage>
</organism>
<dbReference type="Proteomes" id="UP000540412">
    <property type="component" value="Unassembled WGS sequence"/>
</dbReference>
<accession>A0A7W9PJS9</accession>
<dbReference type="RefSeq" id="WP_051161567.1">
    <property type="nucleotide sequence ID" value="NZ_JACHIT010000002.1"/>
</dbReference>
<dbReference type="GO" id="GO:0046872">
    <property type="term" value="F:metal ion binding"/>
    <property type="evidence" value="ECO:0007669"/>
    <property type="project" value="InterPro"/>
</dbReference>
<sequence length="218" mass="23348">MTMTPDEIWTAVSAARTGMIDLLDDLADADWDQPSLCAGWRIREVVAHVVISSDPNTLRLLAELAKARGSIARLNFDMALRHTDGATPAQLLAEMRACVPLRKTPLGTTPADRLMDVLVHTGDIAIPLGRRCEIPTAAGILALERVWDTNWLFHAKQRLGGFRLVATDADWAVGSGPRVEGPVGALLMLASGREVFAELTGDGAAQLSSARGGHARPV</sequence>
<dbReference type="InterPro" id="IPR017517">
    <property type="entry name" value="Maleyloyr_isom"/>
</dbReference>
<dbReference type="NCBIfam" id="TIGR03083">
    <property type="entry name" value="maleylpyruvate isomerase family mycothiol-dependent enzyme"/>
    <property type="match status" value="1"/>
</dbReference>
<evidence type="ECO:0000313" key="2">
    <source>
        <dbReference type="EMBL" id="MBB5916904.1"/>
    </source>
</evidence>
<proteinExistence type="predicted"/>
<protein>
    <submittedName>
        <fullName evidence="2">Uncharacterized protein (TIGR03083 family)</fullName>
    </submittedName>
</protein>
<dbReference type="AlphaFoldDB" id="A0A7W9PJS9"/>
<reference evidence="2 3" key="1">
    <citation type="submission" date="2020-08" db="EMBL/GenBank/DDBJ databases">
        <title>Sequencing the genomes of 1000 actinobacteria strains.</title>
        <authorList>
            <person name="Klenk H.-P."/>
        </authorList>
    </citation>
    <scope>NUCLEOTIDE SEQUENCE [LARGE SCALE GENOMIC DNA]</scope>
    <source>
        <strain evidence="2 3">DSM 43582</strain>
    </source>
</reference>
<evidence type="ECO:0000259" key="1">
    <source>
        <dbReference type="Pfam" id="PF11716"/>
    </source>
</evidence>
<dbReference type="InterPro" id="IPR034660">
    <property type="entry name" value="DinB/YfiT-like"/>
</dbReference>